<keyword evidence="3" id="KW-0732">Signal</keyword>
<comment type="caution">
    <text evidence="5">The sequence shown here is derived from an EMBL/GenBank/DDBJ whole genome shotgun (WGS) entry which is preliminary data.</text>
</comment>
<feature type="domain" description="Solute-binding protein family 5" evidence="4">
    <location>
        <begin position="83"/>
        <end position="457"/>
    </location>
</feature>
<dbReference type="GO" id="GO:1904680">
    <property type="term" value="F:peptide transmembrane transporter activity"/>
    <property type="evidence" value="ECO:0007669"/>
    <property type="project" value="TreeGrafter"/>
</dbReference>
<dbReference type="GO" id="GO:0043190">
    <property type="term" value="C:ATP-binding cassette (ABC) transporter complex"/>
    <property type="evidence" value="ECO:0007669"/>
    <property type="project" value="InterPro"/>
</dbReference>
<dbReference type="PIRSF" id="PIRSF002741">
    <property type="entry name" value="MppA"/>
    <property type="match status" value="1"/>
</dbReference>
<evidence type="ECO:0000313" key="6">
    <source>
        <dbReference type="Proteomes" id="UP000603865"/>
    </source>
</evidence>
<evidence type="ECO:0000256" key="2">
    <source>
        <dbReference type="ARBA" id="ARBA00022448"/>
    </source>
</evidence>
<keyword evidence="6" id="KW-1185">Reference proteome</keyword>
<dbReference type="EMBL" id="BMQL01000008">
    <property type="protein sequence ID" value="GGR06179.1"/>
    <property type="molecule type" value="Genomic_DNA"/>
</dbReference>
<proteinExistence type="inferred from homology"/>
<evidence type="ECO:0000259" key="4">
    <source>
        <dbReference type="Pfam" id="PF00496"/>
    </source>
</evidence>
<comment type="similarity">
    <text evidence="1">Belongs to the bacterial solute-binding protein 5 family.</text>
</comment>
<keyword evidence="2" id="KW-0813">Transport</keyword>
<dbReference type="InterPro" id="IPR030678">
    <property type="entry name" value="Peptide/Ni-bd"/>
</dbReference>
<dbReference type="RefSeq" id="WP_229775981.1">
    <property type="nucleotide sequence ID" value="NZ_BMQL01000008.1"/>
</dbReference>
<gene>
    <name evidence="5" type="ORF">GCM10008957_18700</name>
</gene>
<dbReference type="GO" id="GO:0015833">
    <property type="term" value="P:peptide transport"/>
    <property type="evidence" value="ECO:0007669"/>
    <property type="project" value="TreeGrafter"/>
</dbReference>
<dbReference type="PANTHER" id="PTHR30290:SF9">
    <property type="entry name" value="OLIGOPEPTIDE-BINDING PROTEIN APPA"/>
    <property type="match status" value="1"/>
</dbReference>
<dbReference type="Proteomes" id="UP000603865">
    <property type="component" value="Unassembled WGS sequence"/>
</dbReference>
<dbReference type="Gene3D" id="3.40.190.10">
    <property type="entry name" value="Periplasmic binding protein-like II"/>
    <property type="match status" value="1"/>
</dbReference>
<dbReference type="InterPro" id="IPR000914">
    <property type="entry name" value="SBP_5_dom"/>
</dbReference>
<reference evidence="5" key="2">
    <citation type="submission" date="2020-09" db="EMBL/GenBank/DDBJ databases">
        <authorList>
            <person name="Sun Q."/>
            <person name="Ohkuma M."/>
        </authorList>
    </citation>
    <scope>NUCLEOTIDE SEQUENCE</scope>
    <source>
        <strain evidence="5">JCM 31311</strain>
    </source>
</reference>
<sequence>MRRQLKKGSQHIHSTGQKITFTLLSAAILLGGMSQAQQRGGTLTVGLGYDIDTLNVYSTGYLGDVQAAVVEGLLAPDSRARYVPVLATRVPTVANGGIKIAPDNKSMVVTYKLRPGVKWSDGQPFTSADVKFTWDAVKDPKFIAESKDGSDDISSIDTPDPLTVVVNYKRVAPDFASTLFTFGIFPKHTLEGKDLNTDNYNVMPLGTGPFKVTEFKRGQYVILDRNPYYWRKDKAGVQLPYLDKMIFKIIPDSNTMVTQLRSGEVQLAYGVPYSQVPNLANQPGLNIVKNSVLSWQHLDFNLKGPAALQDVNVRKAFAYAINKSTISKALGGYPTPIDTVVVPVFSYSNKLVPTYPYNLNKAKALLDAAGYVPGPDGIRAKNGQKLSFRIMVQAGRSTDEDAEQVIIASLKAIGVELKPDNKSGVAFRDARYKGGYDLFYSGWITAADPTYSVFFGTKGVNNGQGYSNPKVDALLSTAESTLDASARGNALRQFQTLLMTDLPTIPITTNPSMIAVTDKLGGFVPNPTNMTNFVNTSGWYLK</sequence>
<evidence type="ECO:0000256" key="1">
    <source>
        <dbReference type="ARBA" id="ARBA00005695"/>
    </source>
</evidence>
<name>A0A918C505_9DEIO</name>
<reference evidence="5" key="1">
    <citation type="journal article" date="2014" name="Int. J. Syst. Evol. Microbiol.">
        <title>Complete genome sequence of Corynebacterium casei LMG S-19264T (=DSM 44701T), isolated from a smear-ripened cheese.</title>
        <authorList>
            <consortium name="US DOE Joint Genome Institute (JGI-PGF)"/>
            <person name="Walter F."/>
            <person name="Albersmeier A."/>
            <person name="Kalinowski J."/>
            <person name="Ruckert C."/>
        </authorList>
    </citation>
    <scope>NUCLEOTIDE SEQUENCE</scope>
    <source>
        <strain evidence="5">JCM 31311</strain>
    </source>
</reference>
<dbReference type="AlphaFoldDB" id="A0A918C505"/>
<accession>A0A918C505</accession>
<dbReference type="Gene3D" id="3.10.105.10">
    <property type="entry name" value="Dipeptide-binding Protein, Domain 3"/>
    <property type="match status" value="1"/>
</dbReference>
<evidence type="ECO:0000313" key="5">
    <source>
        <dbReference type="EMBL" id="GGR06179.1"/>
    </source>
</evidence>
<dbReference type="Pfam" id="PF00496">
    <property type="entry name" value="SBP_bac_5"/>
    <property type="match status" value="1"/>
</dbReference>
<dbReference type="InterPro" id="IPR039424">
    <property type="entry name" value="SBP_5"/>
</dbReference>
<dbReference type="PANTHER" id="PTHR30290">
    <property type="entry name" value="PERIPLASMIC BINDING COMPONENT OF ABC TRANSPORTER"/>
    <property type="match status" value="1"/>
</dbReference>
<dbReference type="Gene3D" id="3.90.76.10">
    <property type="entry name" value="Dipeptide-binding Protein, Domain 1"/>
    <property type="match status" value="1"/>
</dbReference>
<protein>
    <submittedName>
        <fullName evidence="5">ABC transporter substrate-binding protein</fullName>
    </submittedName>
</protein>
<dbReference type="CDD" id="cd08513">
    <property type="entry name" value="PBP2_thermophilic_Hb8_like"/>
    <property type="match status" value="1"/>
</dbReference>
<dbReference type="SUPFAM" id="SSF53850">
    <property type="entry name" value="Periplasmic binding protein-like II"/>
    <property type="match status" value="1"/>
</dbReference>
<evidence type="ECO:0000256" key="3">
    <source>
        <dbReference type="ARBA" id="ARBA00022729"/>
    </source>
</evidence>
<dbReference type="GO" id="GO:0042597">
    <property type="term" value="C:periplasmic space"/>
    <property type="evidence" value="ECO:0007669"/>
    <property type="project" value="UniProtKB-ARBA"/>
</dbReference>
<organism evidence="5 6">
    <name type="scientific">Deinococcus ruber</name>
    <dbReference type="NCBI Taxonomy" id="1848197"/>
    <lineage>
        <taxon>Bacteria</taxon>
        <taxon>Thermotogati</taxon>
        <taxon>Deinococcota</taxon>
        <taxon>Deinococci</taxon>
        <taxon>Deinococcales</taxon>
        <taxon>Deinococcaceae</taxon>
        <taxon>Deinococcus</taxon>
    </lineage>
</organism>